<reference evidence="3" key="2">
    <citation type="submission" date="2015-01" db="EMBL/GenBank/DDBJ databases">
        <title>Complete genome sequence of Methylobacterium aquaticum strain 22A.</title>
        <authorList>
            <person name="Tani A."/>
            <person name="Ogura Y."/>
            <person name="Hayashi T."/>
        </authorList>
    </citation>
    <scope>NUCLEOTIDE SEQUENCE [LARGE SCALE GENOMIC DNA]</scope>
    <source>
        <strain evidence="3">MA-22A</strain>
    </source>
</reference>
<proteinExistence type="predicted"/>
<protein>
    <submittedName>
        <fullName evidence="2">Uncharacterized protein</fullName>
    </submittedName>
</protein>
<name>A0A0C6EXT9_9HYPH</name>
<reference evidence="2 3" key="1">
    <citation type="journal article" date="2015" name="Genome Announc.">
        <title>Complete Genome Sequence of Methylobacterium aquaticum Strain 22A, Isolated from Racomitrium japonicum Moss.</title>
        <authorList>
            <person name="Tani A."/>
            <person name="Ogura Y."/>
            <person name="Hayashi T."/>
            <person name="Kimbara K."/>
        </authorList>
    </citation>
    <scope>NUCLEOTIDE SEQUENCE [LARGE SCALE GENOMIC DNA]</scope>
    <source>
        <strain evidence="2 3">MA-22A</strain>
    </source>
</reference>
<evidence type="ECO:0000313" key="3">
    <source>
        <dbReference type="Proteomes" id="UP000061432"/>
    </source>
</evidence>
<gene>
    <name evidence="2" type="ORF">Maq22A_c08440</name>
</gene>
<evidence type="ECO:0000313" key="2">
    <source>
        <dbReference type="EMBL" id="BAQ44996.1"/>
    </source>
</evidence>
<accession>A0A0C6EXT9</accession>
<sequence>MDAALGGAAEEAREGDAGRGVAAVAGGAAGEERNHGRGIPCGADRSGAREAVAATVPACRHNTTKPAREYDKGC</sequence>
<dbReference type="KEGG" id="maqu:Maq22A_c08440"/>
<feature type="region of interest" description="Disordered" evidence="1">
    <location>
        <begin position="1"/>
        <end position="44"/>
    </location>
</feature>
<evidence type="ECO:0000256" key="1">
    <source>
        <dbReference type="SAM" id="MobiDB-lite"/>
    </source>
</evidence>
<organism evidence="2 3">
    <name type="scientific">Methylobacterium aquaticum</name>
    <dbReference type="NCBI Taxonomy" id="270351"/>
    <lineage>
        <taxon>Bacteria</taxon>
        <taxon>Pseudomonadati</taxon>
        <taxon>Pseudomonadota</taxon>
        <taxon>Alphaproteobacteria</taxon>
        <taxon>Hyphomicrobiales</taxon>
        <taxon>Methylobacteriaceae</taxon>
        <taxon>Methylobacterium</taxon>
    </lineage>
</organism>
<dbReference type="EMBL" id="AP014704">
    <property type="protein sequence ID" value="BAQ44996.1"/>
    <property type="molecule type" value="Genomic_DNA"/>
</dbReference>
<dbReference type="Proteomes" id="UP000061432">
    <property type="component" value="Chromosome"/>
</dbReference>
<dbReference type="AlphaFoldDB" id="A0A0C6EXT9"/>